<evidence type="ECO:0000256" key="1">
    <source>
        <dbReference type="SAM" id="Phobius"/>
    </source>
</evidence>
<name>A0A1X7AIJ1_9GAMM</name>
<dbReference type="EMBL" id="FWPT01000003">
    <property type="protein sequence ID" value="SMA44069.1"/>
    <property type="molecule type" value="Genomic_DNA"/>
</dbReference>
<dbReference type="RefSeq" id="WP_087108832.1">
    <property type="nucleotide sequence ID" value="NZ_CBCSCN010000008.1"/>
</dbReference>
<feature type="domain" description="Phage shock protein PspC N-terminal" evidence="2">
    <location>
        <begin position="17"/>
        <end position="65"/>
    </location>
</feature>
<accession>A0A1X7AIJ1</accession>
<feature type="transmembrane region" description="Helical" evidence="1">
    <location>
        <begin position="47"/>
        <end position="68"/>
    </location>
</feature>
<sequence>MGALKEALRPDEKERPKSAIMGVCSYIAWKLNVDVLLVRIFTAAGAYMFSMSRFIVVYIAVGVILSMTEGSSKKKKKKKLKKVKVTVETDADTNVSKKVEESTVTEIEEPEVKEVSRHTVKQLSRSMDRLEGRVGKLEGCIASGHLKTARDFSELSKMT</sequence>
<dbReference type="Pfam" id="PF04024">
    <property type="entry name" value="PspC"/>
    <property type="match status" value="1"/>
</dbReference>
<keyword evidence="4" id="KW-1185">Reference proteome</keyword>
<dbReference type="Proteomes" id="UP000196573">
    <property type="component" value="Unassembled WGS sequence"/>
</dbReference>
<proteinExistence type="predicted"/>
<evidence type="ECO:0000313" key="4">
    <source>
        <dbReference type="Proteomes" id="UP000196573"/>
    </source>
</evidence>
<gene>
    <name evidence="3" type="ORF">EHSB41UT_01722</name>
</gene>
<dbReference type="GO" id="GO:0003677">
    <property type="term" value="F:DNA binding"/>
    <property type="evidence" value="ECO:0007669"/>
    <property type="project" value="UniProtKB-KW"/>
</dbReference>
<keyword evidence="1" id="KW-0812">Transmembrane</keyword>
<dbReference type="AlphaFoldDB" id="A0A1X7AIJ1"/>
<keyword evidence="1" id="KW-0472">Membrane</keyword>
<evidence type="ECO:0000313" key="3">
    <source>
        <dbReference type="EMBL" id="SMA44069.1"/>
    </source>
</evidence>
<keyword evidence="3" id="KW-0238">DNA-binding</keyword>
<dbReference type="OrthoDB" id="7359894at2"/>
<organism evidence="3 4">
    <name type="scientific">Parendozoicomonas haliclonae</name>
    <dbReference type="NCBI Taxonomy" id="1960125"/>
    <lineage>
        <taxon>Bacteria</taxon>
        <taxon>Pseudomonadati</taxon>
        <taxon>Pseudomonadota</taxon>
        <taxon>Gammaproteobacteria</taxon>
        <taxon>Oceanospirillales</taxon>
        <taxon>Endozoicomonadaceae</taxon>
        <taxon>Parendozoicomonas</taxon>
    </lineage>
</organism>
<reference evidence="3 4" key="1">
    <citation type="submission" date="2017-03" db="EMBL/GenBank/DDBJ databases">
        <authorList>
            <person name="Afonso C.L."/>
            <person name="Miller P.J."/>
            <person name="Scott M.A."/>
            <person name="Spackman E."/>
            <person name="Goraichik I."/>
            <person name="Dimitrov K.M."/>
            <person name="Suarez D.L."/>
            <person name="Swayne D.E."/>
        </authorList>
    </citation>
    <scope>NUCLEOTIDE SEQUENCE [LARGE SCALE GENOMIC DNA]</scope>
    <source>
        <strain evidence="3">SB41UT1</strain>
    </source>
</reference>
<evidence type="ECO:0000259" key="2">
    <source>
        <dbReference type="Pfam" id="PF04024"/>
    </source>
</evidence>
<protein>
    <submittedName>
        <fullName evidence="3">DNA-binding transcriptional activator PspC</fullName>
    </submittedName>
</protein>
<keyword evidence="1" id="KW-1133">Transmembrane helix</keyword>
<dbReference type="InterPro" id="IPR007168">
    <property type="entry name" value="Phageshock_PspC_N"/>
</dbReference>